<dbReference type="AlphaFoldDB" id="A0A6J6UWF3"/>
<protein>
    <submittedName>
        <fullName evidence="2">Unannotated protein</fullName>
    </submittedName>
</protein>
<sequence length="69" mass="7033">MTMRLSIRSFAATARTLVAVGTERDASMLATTRPETPRRISTEAAEGVAKTGTGFTTGSAGVGVADTGD</sequence>
<gene>
    <name evidence="2" type="ORF">UFOPK2907_00002</name>
    <name evidence="3" type="ORF">UFOPK3707_00711</name>
</gene>
<evidence type="ECO:0000256" key="1">
    <source>
        <dbReference type="SAM" id="MobiDB-lite"/>
    </source>
</evidence>
<proteinExistence type="predicted"/>
<name>A0A6J6UWF3_9ZZZZ</name>
<dbReference type="EMBL" id="CAEZZR010000001">
    <property type="protein sequence ID" value="CAB4763053.1"/>
    <property type="molecule type" value="Genomic_DNA"/>
</dbReference>
<organism evidence="2">
    <name type="scientific">freshwater metagenome</name>
    <dbReference type="NCBI Taxonomy" id="449393"/>
    <lineage>
        <taxon>unclassified sequences</taxon>
        <taxon>metagenomes</taxon>
        <taxon>ecological metagenomes</taxon>
    </lineage>
</organism>
<evidence type="ECO:0000313" key="3">
    <source>
        <dbReference type="EMBL" id="CAB4928283.1"/>
    </source>
</evidence>
<accession>A0A6J6UWF3</accession>
<dbReference type="EMBL" id="CAFBMY010000104">
    <property type="protein sequence ID" value="CAB4928283.1"/>
    <property type="molecule type" value="Genomic_DNA"/>
</dbReference>
<feature type="region of interest" description="Disordered" evidence="1">
    <location>
        <begin position="44"/>
        <end position="69"/>
    </location>
</feature>
<reference evidence="2" key="1">
    <citation type="submission" date="2020-05" db="EMBL/GenBank/DDBJ databases">
        <authorList>
            <person name="Chiriac C."/>
            <person name="Salcher M."/>
            <person name="Ghai R."/>
            <person name="Kavagutti S V."/>
        </authorList>
    </citation>
    <scope>NUCLEOTIDE SEQUENCE</scope>
</reference>
<evidence type="ECO:0000313" key="2">
    <source>
        <dbReference type="EMBL" id="CAB4763053.1"/>
    </source>
</evidence>